<comment type="caution">
    <text evidence="2">The sequence shown here is derived from an EMBL/GenBank/DDBJ whole genome shotgun (WGS) entry which is preliminary data.</text>
</comment>
<name>A0ABN0R890_MYCUL</name>
<proteinExistence type="predicted"/>
<dbReference type="EMBL" id="JAOL01000062">
    <property type="protein sequence ID" value="EUA93331.1"/>
    <property type="molecule type" value="Genomic_DNA"/>
</dbReference>
<evidence type="ECO:0000256" key="1">
    <source>
        <dbReference type="SAM" id="MobiDB-lite"/>
    </source>
</evidence>
<organism evidence="2 3">
    <name type="scientific">Mycobacterium ulcerans str. Harvey</name>
    <dbReference type="NCBI Taxonomy" id="1299332"/>
    <lineage>
        <taxon>Bacteria</taxon>
        <taxon>Bacillati</taxon>
        <taxon>Actinomycetota</taxon>
        <taxon>Actinomycetes</taxon>
        <taxon>Mycobacteriales</taxon>
        <taxon>Mycobacteriaceae</taxon>
        <taxon>Mycobacterium</taxon>
        <taxon>Mycobacterium ulcerans group</taxon>
    </lineage>
</organism>
<evidence type="ECO:0000313" key="2">
    <source>
        <dbReference type="EMBL" id="EUA93331.1"/>
    </source>
</evidence>
<sequence>MDRHDHSHYYVMGSESLRSITDISSGHPDRLASDDLIAEGRRQPHVGPLRVPGVPAYIDPESDRPRDTVHDDHHYPAYQPPR</sequence>
<protein>
    <submittedName>
        <fullName evidence="2">Uncharacterized protein</fullName>
    </submittedName>
</protein>
<feature type="region of interest" description="Disordered" evidence="1">
    <location>
        <begin position="39"/>
        <end position="82"/>
    </location>
</feature>
<feature type="compositionally biased region" description="Basic and acidic residues" evidence="1">
    <location>
        <begin position="61"/>
        <end position="75"/>
    </location>
</feature>
<accession>A0ABN0R890</accession>
<evidence type="ECO:0000313" key="3">
    <source>
        <dbReference type="Proteomes" id="UP000020681"/>
    </source>
</evidence>
<reference evidence="2 3" key="1">
    <citation type="submission" date="2014-01" db="EMBL/GenBank/DDBJ databases">
        <authorList>
            <person name="Dobos K."/>
            <person name="Lenaerts A."/>
            <person name="Ordway D."/>
            <person name="DeGroote M.A."/>
            <person name="Parker T."/>
            <person name="Sizemore C."/>
            <person name="Tallon L.J."/>
            <person name="Sadzewicz L.K."/>
            <person name="Sengamalay N."/>
            <person name="Fraser C.M."/>
            <person name="Hine E."/>
            <person name="Shefchek K.A."/>
            <person name="Das S.P."/>
            <person name="Tettelin H."/>
        </authorList>
    </citation>
    <scope>NUCLEOTIDE SEQUENCE [LARGE SCALE GENOMIC DNA]</scope>
    <source>
        <strain evidence="2 3">Harvey</strain>
    </source>
</reference>
<dbReference type="Proteomes" id="UP000020681">
    <property type="component" value="Unassembled WGS sequence"/>
</dbReference>
<gene>
    <name evidence="2" type="ORF">I551_0024</name>
</gene>
<keyword evidence="3" id="KW-1185">Reference proteome</keyword>